<reference evidence="1 2" key="1">
    <citation type="journal article" date="2014" name="Genome Biol. Evol.">
        <title>The secreted proteins of Achlya hypogyna and Thraustotheca clavata identify the ancestral oomycete secretome and reveal gene acquisitions by horizontal gene transfer.</title>
        <authorList>
            <person name="Misner I."/>
            <person name="Blouin N."/>
            <person name="Leonard G."/>
            <person name="Richards T.A."/>
            <person name="Lane C.E."/>
        </authorList>
    </citation>
    <scope>NUCLEOTIDE SEQUENCE [LARGE SCALE GENOMIC DNA]</scope>
    <source>
        <strain evidence="1 2">ATCC 34112</strain>
    </source>
</reference>
<organism evidence="1 2">
    <name type="scientific">Thraustotheca clavata</name>
    <dbReference type="NCBI Taxonomy" id="74557"/>
    <lineage>
        <taxon>Eukaryota</taxon>
        <taxon>Sar</taxon>
        <taxon>Stramenopiles</taxon>
        <taxon>Oomycota</taxon>
        <taxon>Saprolegniomycetes</taxon>
        <taxon>Saprolegniales</taxon>
        <taxon>Achlyaceae</taxon>
        <taxon>Thraustotheca</taxon>
    </lineage>
</organism>
<keyword evidence="2" id="KW-1185">Reference proteome</keyword>
<dbReference type="OrthoDB" id="64309at2759"/>
<dbReference type="EMBL" id="JNBS01001943">
    <property type="protein sequence ID" value="OQR96863.1"/>
    <property type="molecule type" value="Genomic_DNA"/>
</dbReference>
<accession>A0A1V9ZFV2</accession>
<dbReference type="STRING" id="74557.A0A1V9ZFV2"/>
<dbReference type="InterPro" id="IPR009836">
    <property type="entry name" value="GRDP-like"/>
</dbReference>
<sequence length="240" mass="27384">MSNKIQVAMKLYRFGAPGFCYMDLVQGMFRQLDFINKICPHFEYWMHLKLQSIDMNKPRSVKLVPKSDIDLVWHSHQTDHKENIMPTKQVINHDDTIEGGDLSKGYADTFVLWFKKFGVAYSSFPPNYEVWVKGKSDDILTQLYFRQRWAKYANLPNYGVNEAYPVEAIPYANATSEANTNNPNDAKCELPLYVTVIGAYRSLEIRLSSTMVVCHTTTCPISTIVDVVGLVTIGQLRAVV</sequence>
<proteinExistence type="predicted"/>
<dbReference type="AlphaFoldDB" id="A0A1V9ZFV2"/>
<comment type="caution">
    <text evidence="1">The sequence shown here is derived from an EMBL/GenBank/DDBJ whole genome shotgun (WGS) entry which is preliminary data.</text>
</comment>
<protein>
    <submittedName>
        <fullName evidence="1">Uncharacterized protein</fullName>
    </submittedName>
</protein>
<dbReference type="PANTHER" id="PTHR34365:SF7">
    <property type="entry name" value="GLYCINE-RICH DOMAIN-CONTAINING PROTEIN 1"/>
    <property type="match status" value="1"/>
</dbReference>
<name>A0A1V9ZFV2_9STRA</name>
<evidence type="ECO:0000313" key="2">
    <source>
        <dbReference type="Proteomes" id="UP000243217"/>
    </source>
</evidence>
<dbReference type="Proteomes" id="UP000243217">
    <property type="component" value="Unassembled WGS sequence"/>
</dbReference>
<dbReference type="PANTHER" id="PTHR34365">
    <property type="entry name" value="ENOLASE (DUF1399)"/>
    <property type="match status" value="1"/>
</dbReference>
<evidence type="ECO:0000313" key="1">
    <source>
        <dbReference type="EMBL" id="OQR96863.1"/>
    </source>
</evidence>
<gene>
    <name evidence="1" type="ORF">THRCLA_07149</name>
</gene>